<keyword evidence="2" id="KW-0472">Membrane</keyword>
<protein>
    <recommendedName>
        <fullName evidence="5">Transmembrane protein</fullName>
    </recommendedName>
</protein>
<dbReference type="EMBL" id="BRXZ01003362">
    <property type="protein sequence ID" value="GMH53357.1"/>
    <property type="molecule type" value="Genomic_DNA"/>
</dbReference>
<feature type="compositionally biased region" description="Polar residues" evidence="1">
    <location>
        <begin position="37"/>
        <end position="54"/>
    </location>
</feature>
<evidence type="ECO:0000313" key="4">
    <source>
        <dbReference type="Proteomes" id="UP001165082"/>
    </source>
</evidence>
<feature type="region of interest" description="Disordered" evidence="1">
    <location>
        <begin position="76"/>
        <end position="97"/>
    </location>
</feature>
<dbReference type="AlphaFoldDB" id="A0A9W7DSN5"/>
<evidence type="ECO:0000256" key="1">
    <source>
        <dbReference type="SAM" id="MobiDB-lite"/>
    </source>
</evidence>
<evidence type="ECO:0000313" key="3">
    <source>
        <dbReference type="EMBL" id="GMH53357.1"/>
    </source>
</evidence>
<evidence type="ECO:0000256" key="2">
    <source>
        <dbReference type="SAM" id="Phobius"/>
    </source>
</evidence>
<gene>
    <name evidence="3" type="ORF">TrRE_jg11173</name>
</gene>
<comment type="caution">
    <text evidence="3">The sequence shown here is derived from an EMBL/GenBank/DDBJ whole genome shotgun (WGS) entry which is preliminary data.</text>
</comment>
<reference evidence="3" key="1">
    <citation type="submission" date="2022-07" db="EMBL/GenBank/DDBJ databases">
        <title>Genome analysis of Parmales, a sister group of diatoms, reveals the evolutionary specialization of diatoms from phago-mixotrophs to photoautotrophs.</title>
        <authorList>
            <person name="Ban H."/>
            <person name="Sato S."/>
            <person name="Yoshikawa S."/>
            <person name="Kazumasa Y."/>
            <person name="Nakamura Y."/>
            <person name="Ichinomiya M."/>
            <person name="Saitoh K."/>
            <person name="Sato N."/>
            <person name="Blanc-Mathieu R."/>
            <person name="Endo H."/>
            <person name="Kuwata A."/>
            <person name="Ogata H."/>
        </authorList>
    </citation>
    <scope>NUCLEOTIDE SEQUENCE</scope>
</reference>
<keyword evidence="2" id="KW-0812">Transmembrane</keyword>
<feature type="transmembrane region" description="Helical" evidence="2">
    <location>
        <begin position="141"/>
        <end position="159"/>
    </location>
</feature>
<proteinExistence type="predicted"/>
<dbReference type="Proteomes" id="UP001165082">
    <property type="component" value="Unassembled WGS sequence"/>
</dbReference>
<evidence type="ECO:0008006" key="5">
    <source>
        <dbReference type="Google" id="ProtNLM"/>
    </source>
</evidence>
<organism evidence="3 4">
    <name type="scientific">Triparma retinervis</name>
    <dbReference type="NCBI Taxonomy" id="2557542"/>
    <lineage>
        <taxon>Eukaryota</taxon>
        <taxon>Sar</taxon>
        <taxon>Stramenopiles</taxon>
        <taxon>Ochrophyta</taxon>
        <taxon>Bolidophyceae</taxon>
        <taxon>Parmales</taxon>
        <taxon>Triparmaceae</taxon>
        <taxon>Triparma</taxon>
    </lineage>
</organism>
<feature type="non-terminal residue" evidence="3">
    <location>
        <position position="1"/>
    </location>
</feature>
<sequence>MVLGLKSQKKKAPRPPSPSPQSHLSSTANPVPEAASRLSSHLRQSRGSRTNSSTDWLFREGSVVDGAPAGRKESLSIAPSLSATPPTPTFAVPDLETTAPKKSRLQRAFSTTRRTKKLVVSAVKDERLDPVFGDLQGSERIWFTLTMIVGVCVCIYVQISGVIELRWDPSSTFFQDDFLVQLTPPSSYLNSDDSNFISSTGVDYFVNINWPDHLVYSESVCSFNSISEFSCVESDERTLSDARPIDSICKDVLLKEDGMTATGKCCACAWPLRYVKEKFINVNAKGGNGTINDFLSYRSSLYKTDDLEKAFGEAGFMEELFEASIREDDRKVYVKPSFILATTFDNRFSPLYVNRSHSYLVTHDSSMYADHNIGKTRRPCVPYTREDFMLNEESIMGVEGNYTTPG</sequence>
<keyword evidence="2" id="KW-1133">Transmembrane helix</keyword>
<name>A0A9W7DSN5_9STRA</name>
<feature type="region of interest" description="Disordered" evidence="1">
    <location>
        <begin position="1"/>
        <end position="54"/>
    </location>
</feature>
<keyword evidence="4" id="KW-1185">Reference proteome</keyword>
<accession>A0A9W7DSN5</accession>